<accession>A0AA88KFD0</accession>
<dbReference type="AlphaFoldDB" id="A0AA88KFD0"/>
<reference evidence="2 3" key="1">
    <citation type="journal article" date="2018" name="BMC Genomics">
        <title>The genome of Naegleria lovaniensis, the basis for a comparative approach to unravel pathogenicity factors of the human pathogenic amoeba N. fowleri.</title>
        <authorList>
            <person name="Liechti N."/>
            <person name="Schurch N."/>
            <person name="Bruggmann R."/>
            <person name="Wittwer M."/>
        </authorList>
    </citation>
    <scope>NUCLEOTIDE SEQUENCE [LARGE SCALE GENOMIC DNA]</scope>
    <source>
        <strain evidence="2 3">ATCC 30569</strain>
    </source>
</reference>
<evidence type="ECO:0000313" key="2">
    <source>
        <dbReference type="EMBL" id="KAG2374434.1"/>
    </source>
</evidence>
<keyword evidence="1" id="KW-0175">Coiled coil</keyword>
<dbReference type="GeneID" id="68103172"/>
<dbReference type="Proteomes" id="UP000816034">
    <property type="component" value="Unassembled WGS sequence"/>
</dbReference>
<feature type="coiled-coil region" evidence="1">
    <location>
        <begin position="540"/>
        <end position="785"/>
    </location>
</feature>
<gene>
    <name evidence="2" type="ORF">C9374_010718</name>
</gene>
<name>A0AA88KFD0_NAELO</name>
<proteinExistence type="predicted"/>
<organism evidence="2 3">
    <name type="scientific">Naegleria lovaniensis</name>
    <name type="common">Amoeba</name>
    <dbReference type="NCBI Taxonomy" id="51637"/>
    <lineage>
        <taxon>Eukaryota</taxon>
        <taxon>Discoba</taxon>
        <taxon>Heterolobosea</taxon>
        <taxon>Tetramitia</taxon>
        <taxon>Eutetramitia</taxon>
        <taxon>Vahlkampfiidae</taxon>
        <taxon>Naegleria</taxon>
    </lineage>
</organism>
<dbReference type="RefSeq" id="XP_044543608.1">
    <property type="nucleotide sequence ID" value="XM_044686293.1"/>
</dbReference>
<evidence type="ECO:0000256" key="1">
    <source>
        <dbReference type="SAM" id="Coils"/>
    </source>
</evidence>
<keyword evidence="3" id="KW-1185">Reference proteome</keyword>
<sequence>MVIQTYHSATGEQLSPDVASRYGVIQEGKINAGKDKEILPFLLSHDETTQFLYVPNEIKSSQQSLNSQPPTLQSQLPMLVDHNSISNTMERVDVMVNECRQTCQVTDSRWKDCEDRKQRRSIVQLAKETLINHIKNTTFANYCKLLVEETANVEKYKSEIQHVTFEDLFDNLTQTKTINDIDLMRAMQLDENSLRSLINTAKSYEKMVSVQHNCKGIISKQIDELSREDNDVTEELQQDLTSIENLVKKQKEALDQLLVHYEHVKQSNDELQYINFEYTAQNTLKEIVGYDTQVRESQCLYVLRDYELRNKLNQQMEKMCSKSMLTLMVNSTSYFNQAREGGSLEKLVFLVKLPEITSKLLGEIRKRRELFTENSLIKNFRIFTDMIKTSCEDENQRREESEQEILRNLNETQISEVRYLISGVIGERIPIEAVTNGLRKLERSIARTIDINLPQDSSKIQDENDDDDFFVISQRPQQSLLSSESSIDNMSNSVMIDYAINKTSEGIESFRNQNSSPKPAFRGEQQSIPNSLYQSYVADSQENHNKMNALQEEISALKQQIIENAMYFSKEKDAHQQQIEDYQRQFEDAHLRYEHLMEENKRLNSLLAMEQEQKANETQQLQQEIIILKQTIDATKQVAEEKESNIQQNANQSKVLQEKLVMLATQVQALNSEVSFKNDQNTQLTLDNEKLLQEVAKLKESQSQLTLANHEKEQECMDLLLTTRKLEESKNQAFDEISELKKEIETLQQQLEEAHNYGDSKSRELAILQNKLESCVNELQSLETELKGAKLGEETKAKELDALRKAFNEKHDQNLQDTNKVADLEQQILSLTTEYEKKLQVQAIENQNLEFRLEAIKIQTEQLQTANQELTHRLKEKEEQLSSRSTISSAEVEKLKKEAKESSIKAQMYETAALKGATLITSLQTQLQQNQQKLKEQEESFKAIQEEYTKLEKSYLRVEENNKQSSKTFVSLEPELNDMVIFFRNGQSKDLFSAISKNPHRIYIAPESLSLLKTKYSSGFDSLHVVVGKIVYLEEAGPTYNPLNLQGPYSVALIEEIM</sequence>
<dbReference type="EMBL" id="PYSW02000045">
    <property type="protein sequence ID" value="KAG2374434.1"/>
    <property type="molecule type" value="Genomic_DNA"/>
</dbReference>
<evidence type="ECO:0000313" key="3">
    <source>
        <dbReference type="Proteomes" id="UP000816034"/>
    </source>
</evidence>
<comment type="caution">
    <text evidence="2">The sequence shown here is derived from an EMBL/GenBank/DDBJ whole genome shotgun (WGS) entry which is preliminary data.</text>
</comment>
<feature type="coiled-coil region" evidence="1">
    <location>
        <begin position="821"/>
        <end position="961"/>
    </location>
</feature>
<protein>
    <submittedName>
        <fullName evidence="2">Uncharacterized protein</fullName>
    </submittedName>
</protein>